<dbReference type="PANTHER" id="PTHR46889">
    <property type="entry name" value="TRANSPOSASE INSF FOR INSERTION SEQUENCE IS3B-RELATED"/>
    <property type="match status" value="1"/>
</dbReference>
<dbReference type="Pfam" id="PF13276">
    <property type="entry name" value="HTH_21"/>
    <property type="match status" value="1"/>
</dbReference>
<dbReference type="PROSITE" id="PS50994">
    <property type="entry name" value="INTEGRASE"/>
    <property type="match status" value="1"/>
</dbReference>
<dbReference type="Proteomes" id="UP000248311">
    <property type="component" value="Unassembled WGS sequence"/>
</dbReference>
<name>A0A318SRZ7_9RHOB</name>
<dbReference type="SUPFAM" id="SSF53098">
    <property type="entry name" value="Ribonuclease H-like"/>
    <property type="match status" value="1"/>
</dbReference>
<comment type="caution">
    <text evidence="2">The sequence shown here is derived from an EMBL/GenBank/DDBJ whole genome shotgun (WGS) entry which is preliminary data.</text>
</comment>
<reference evidence="2 3" key="1">
    <citation type="submission" date="2018-06" db="EMBL/GenBank/DDBJ databases">
        <title>Genomic Encyclopedia of Type Strains, Phase III (KMG-III): the genomes of soil and plant-associated and newly described type strains.</title>
        <authorList>
            <person name="Whitman W."/>
        </authorList>
    </citation>
    <scope>NUCLEOTIDE SEQUENCE [LARGE SCALE GENOMIC DNA]</scope>
    <source>
        <strain evidence="2 3">CECT 9025</strain>
    </source>
</reference>
<proteinExistence type="predicted"/>
<dbReference type="GO" id="GO:0015074">
    <property type="term" value="P:DNA integration"/>
    <property type="evidence" value="ECO:0007669"/>
    <property type="project" value="InterPro"/>
</dbReference>
<dbReference type="GO" id="GO:0003676">
    <property type="term" value="F:nucleic acid binding"/>
    <property type="evidence" value="ECO:0007669"/>
    <property type="project" value="InterPro"/>
</dbReference>
<dbReference type="EMBL" id="QJTE01000025">
    <property type="protein sequence ID" value="PYE80190.1"/>
    <property type="molecule type" value="Genomic_DNA"/>
</dbReference>
<gene>
    <name evidence="2" type="ORF">DFP88_1252</name>
</gene>
<dbReference type="Pfam" id="PF13333">
    <property type="entry name" value="rve_2"/>
    <property type="match status" value="1"/>
</dbReference>
<dbReference type="InterPro" id="IPR050900">
    <property type="entry name" value="Transposase_IS3/IS150/IS904"/>
</dbReference>
<protein>
    <submittedName>
        <fullName evidence="2">Putative transposase</fullName>
    </submittedName>
</protein>
<dbReference type="Gene3D" id="3.30.420.10">
    <property type="entry name" value="Ribonuclease H-like superfamily/Ribonuclease H"/>
    <property type="match status" value="1"/>
</dbReference>
<feature type="domain" description="Integrase catalytic" evidence="1">
    <location>
        <begin position="121"/>
        <end position="284"/>
    </location>
</feature>
<dbReference type="InterPro" id="IPR036397">
    <property type="entry name" value="RNaseH_sf"/>
</dbReference>
<evidence type="ECO:0000313" key="3">
    <source>
        <dbReference type="Proteomes" id="UP000248311"/>
    </source>
</evidence>
<dbReference type="InterPro" id="IPR048020">
    <property type="entry name" value="Transpos_IS3"/>
</dbReference>
<sequence length="286" mass="33356">MKFAFVARHRHVWPVSWICAALHVSRSGFHAWLKRPPSARSTEDERLGAVMRRSFKDSDRTYGARRIWRDVLEEGLPCGLHRIERLMKENGLRARPRRRGLPKDDGARSVIADNLLAREFRADRPNQKWLADFTYIWTAEGWLYVAAVLDLFSRRIVGWSMKAERDATLVMDALMMAVWRRGKADALLHHSDQGSQYSSDQFQRLLADHGITCSMSRAGNVWDNSAMESFFSTLKTERTARKVYRSRDAARSDVFDYIERFYNPKRRHSKLGYLSPMEFEERSVLP</sequence>
<keyword evidence="3" id="KW-1185">Reference proteome</keyword>
<accession>A0A318SRZ7</accession>
<evidence type="ECO:0000313" key="2">
    <source>
        <dbReference type="EMBL" id="PYE80190.1"/>
    </source>
</evidence>
<dbReference type="Pfam" id="PF00665">
    <property type="entry name" value="rve"/>
    <property type="match status" value="1"/>
</dbReference>
<dbReference type="InterPro" id="IPR001584">
    <property type="entry name" value="Integrase_cat-core"/>
</dbReference>
<organism evidence="2 3">
    <name type="scientific">Pseudoroseicyclus aestuarii</name>
    <dbReference type="NCBI Taxonomy" id="1795041"/>
    <lineage>
        <taxon>Bacteria</taxon>
        <taxon>Pseudomonadati</taxon>
        <taxon>Pseudomonadota</taxon>
        <taxon>Alphaproteobacteria</taxon>
        <taxon>Rhodobacterales</taxon>
        <taxon>Paracoccaceae</taxon>
        <taxon>Pseudoroseicyclus</taxon>
    </lineage>
</organism>
<dbReference type="InterPro" id="IPR025948">
    <property type="entry name" value="HTH-like_dom"/>
</dbReference>
<dbReference type="InterPro" id="IPR012337">
    <property type="entry name" value="RNaseH-like_sf"/>
</dbReference>
<dbReference type="NCBIfam" id="NF033516">
    <property type="entry name" value="transpos_IS3"/>
    <property type="match status" value="1"/>
</dbReference>
<evidence type="ECO:0000259" key="1">
    <source>
        <dbReference type="PROSITE" id="PS50994"/>
    </source>
</evidence>
<dbReference type="AlphaFoldDB" id="A0A318SRZ7"/>
<dbReference type="PANTHER" id="PTHR46889:SF4">
    <property type="entry name" value="TRANSPOSASE INSO FOR INSERTION SEQUENCE ELEMENT IS911B-RELATED"/>
    <property type="match status" value="1"/>
</dbReference>